<dbReference type="AlphaFoldDB" id="A0AA45L7Q6"/>
<dbReference type="InterPro" id="IPR036390">
    <property type="entry name" value="WH_DNA-bd_sf"/>
</dbReference>
<dbReference type="GO" id="GO:0003700">
    <property type="term" value="F:DNA-binding transcription factor activity"/>
    <property type="evidence" value="ECO:0007669"/>
    <property type="project" value="InterPro"/>
</dbReference>
<evidence type="ECO:0000313" key="3">
    <source>
        <dbReference type="EMBL" id="QUF04613.1"/>
    </source>
</evidence>
<protein>
    <submittedName>
        <fullName evidence="3">MarR family transcriptional regulator</fullName>
    </submittedName>
</protein>
<accession>A0AA45L7Q6</accession>
<reference evidence="3" key="1">
    <citation type="submission" date="2021-04" db="EMBL/GenBank/DDBJ databases">
        <title>Genomic sequence of Actinosynnema pretiosum subsp. pretiosum ATCC 31280 (C-14919).</title>
        <authorList>
            <person name="Bai L."/>
            <person name="Wang X."/>
            <person name="Xiao Y."/>
        </authorList>
    </citation>
    <scope>NUCLEOTIDE SEQUENCE</scope>
    <source>
        <strain evidence="3">ATCC 31280</strain>
    </source>
</reference>
<dbReference type="Gene3D" id="1.10.10.10">
    <property type="entry name" value="Winged helix-like DNA-binding domain superfamily/Winged helix DNA-binding domain"/>
    <property type="match status" value="1"/>
</dbReference>
<dbReference type="Proteomes" id="UP000677152">
    <property type="component" value="Chromosome"/>
</dbReference>
<dbReference type="PRINTS" id="PR00598">
    <property type="entry name" value="HTHMARR"/>
</dbReference>
<name>A0AA45L7Q6_9PSEU</name>
<gene>
    <name evidence="3" type="ORF">KCV87_00210</name>
</gene>
<organism evidence="3 4">
    <name type="scientific">Actinosynnema pretiosum subsp. pretiosum</name>
    <dbReference type="NCBI Taxonomy" id="103721"/>
    <lineage>
        <taxon>Bacteria</taxon>
        <taxon>Bacillati</taxon>
        <taxon>Actinomycetota</taxon>
        <taxon>Actinomycetes</taxon>
        <taxon>Pseudonocardiales</taxon>
        <taxon>Pseudonocardiaceae</taxon>
        <taxon>Actinosynnema</taxon>
    </lineage>
</organism>
<feature type="domain" description="HTH marR-type" evidence="2">
    <location>
        <begin position="55"/>
        <end position="191"/>
    </location>
</feature>
<sequence length="200" mass="21451">MTADLGRADLDRAELGSAGLGSAGLGSADPGGTELGSADLEADGADAPRWLDGGEMAAWLALLRVVSVLPQALDRQLRDEVGISHTYYSMLAVLSDHPDRTLSMGELARLAATSPSRLTHAIAAMEKRGWVRRRQCGADRRVQYATLTDEGLTVLRRVAPAHVAEVRRLVFDRLDPQRVEELRVIASLLADGLAEECGTP</sequence>
<evidence type="ECO:0000259" key="2">
    <source>
        <dbReference type="PROSITE" id="PS50995"/>
    </source>
</evidence>
<dbReference type="GO" id="GO:0006950">
    <property type="term" value="P:response to stress"/>
    <property type="evidence" value="ECO:0007669"/>
    <property type="project" value="TreeGrafter"/>
</dbReference>
<dbReference type="PANTHER" id="PTHR33164">
    <property type="entry name" value="TRANSCRIPTIONAL REGULATOR, MARR FAMILY"/>
    <property type="match status" value="1"/>
</dbReference>
<dbReference type="EMBL" id="CP073249">
    <property type="protein sequence ID" value="QUF04613.1"/>
    <property type="molecule type" value="Genomic_DNA"/>
</dbReference>
<feature type="region of interest" description="Disordered" evidence="1">
    <location>
        <begin position="21"/>
        <end position="40"/>
    </location>
</feature>
<dbReference type="SMART" id="SM00347">
    <property type="entry name" value="HTH_MARR"/>
    <property type="match status" value="1"/>
</dbReference>
<dbReference type="InterPro" id="IPR036388">
    <property type="entry name" value="WH-like_DNA-bd_sf"/>
</dbReference>
<proteinExistence type="predicted"/>
<dbReference type="SUPFAM" id="SSF46785">
    <property type="entry name" value="Winged helix' DNA-binding domain"/>
    <property type="match status" value="1"/>
</dbReference>
<dbReference type="PROSITE" id="PS50995">
    <property type="entry name" value="HTH_MARR_2"/>
    <property type="match status" value="1"/>
</dbReference>
<dbReference type="Pfam" id="PF12802">
    <property type="entry name" value="MarR_2"/>
    <property type="match status" value="1"/>
</dbReference>
<dbReference type="InterPro" id="IPR039422">
    <property type="entry name" value="MarR/SlyA-like"/>
</dbReference>
<evidence type="ECO:0000313" key="4">
    <source>
        <dbReference type="Proteomes" id="UP000677152"/>
    </source>
</evidence>
<dbReference type="PANTHER" id="PTHR33164:SF99">
    <property type="entry name" value="MARR FAMILY REGULATORY PROTEIN"/>
    <property type="match status" value="1"/>
</dbReference>
<dbReference type="InterPro" id="IPR000835">
    <property type="entry name" value="HTH_MarR-typ"/>
</dbReference>
<evidence type="ECO:0000256" key="1">
    <source>
        <dbReference type="SAM" id="MobiDB-lite"/>
    </source>
</evidence>